<sequence length="57" mass="6301">MAVAVQEAGHGVPHLCISQPRSRWPLVDGKRTSPAHGIFLLVAGMFRIYWTRQGLST</sequence>
<dbReference type="EMBL" id="CABFNP030001284">
    <property type="protein sequence ID" value="CAI6096662.1"/>
    <property type="molecule type" value="Genomic_DNA"/>
</dbReference>
<accession>A0AA35Q8U7</accession>
<protein>
    <submittedName>
        <fullName evidence="1">Uncharacterized protein</fullName>
    </submittedName>
</protein>
<proteinExistence type="predicted"/>
<keyword evidence="2" id="KW-1185">Reference proteome</keyword>
<comment type="caution">
    <text evidence="1">The sequence shown here is derived from an EMBL/GenBank/DDBJ whole genome shotgun (WGS) entry which is preliminary data.</text>
</comment>
<dbReference type="AlphaFoldDB" id="A0AA35Q8U7"/>
<reference evidence="1" key="1">
    <citation type="submission" date="2023-01" db="EMBL/GenBank/DDBJ databases">
        <authorList>
            <person name="Piombo E."/>
        </authorList>
    </citation>
    <scope>NUCLEOTIDE SEQUENCE</scope>
</reference>
<organism evidence="1 2">
    <name type="scientific">Clonostachys chloroleuca</name>
    <dbReference type="NCBI Taxonomy" id="1926264"/>
    <lineage>
        <taxon>Eukaryota</taxon>
        <taxon>Fungi</taxon>
        <taxon>Dikarya</taxon>
        <taxon>Ascomycota</taxon>
        <taxon>Pezizomycotina</taxon>
        <taxon>Sordariomycetes</taxon>
        <taxon>Hypocreomycetidae</taxon>
        <taxon>Hypocreales</taxon>
        <taxon>Bionectriaceae</taxon>
        <taxon>Clonostachys</taxon>
    </lineage>
</organism>
<gene>
    <name evidence="1" type="ORF">CCHLO57077_00003151</name>
</gene>
<evidence type="ECO:0000313" key="2">
    <source>
        <dbReference type="Proteomes" id="UP001160390"/>
    </source>
</evidence>
<name>A0AA35Q8U7_9HYPO</name>
<evidence type="ECO:0000313" key="1">
    <source>
        <dbReference type="EMBL" id="CAI6096662.1"/>
    </source>
</evidence>
<dbReference type="Proteomes" id="UP001160390">
    <property type="component" value="Unassembled WGS sequence"/>
</dbReference>